<dbReference type="GO" id="GO:0016301">
    <property type="term" value="F:kinase activity"/>
    <property type="evidence" value="ECO:0007669"/>
    <property type="project" value="UniProtKB-KW"/>
</dbReference>
<keyword evidence="2" id="KW-0813">Transport</keyword>
<dbReference type="PANTHER" id="PTHR45008:SF1">
    <property type="entry name" value="PTS SYSTEM GLUCOSE-SPECIFIC EIIA COMPONENT"/>
    <property type="match status" value="1"/>
</dbReference>
<dbReference type="Proteomes" id="UP000442469">
    <property type="component" value="Unassembled WGS sequence"/>
</dbReference>
<comment type="subcellular location">
    <subcellularLocation>
        <location evidence="1">Cytoplasm</location>
    </subcellularLocation>
</comment>
<dbReference type="Gene3D" id="2.70.70.10">
    <property type="entry name" value="Glucose Permease (Domain IIA)"/>
    <property type="match status" value="1"/>
</dbReference>
<dbReference type="FunFam" id="2.70.70.10:FF:000001">
    <property type="entry name" value="PTS system glucose-specific IIA component"/>
    <property type="match status" value="1"/>
</dbReference>
<evidence type="ECO:0000256" key="6">
    <source>
        <dbReference type="ARBA" id="ARBA00022777"/>
    </source>
</evidence>
<evidence type="ECO:0000313" key="8">
    <source>
        <dbReference type="EMBL" id="MUG23305.1"/>
    </source>
</evidence>
<evidence type="ECO:0000256" key="2">
    <source>
        <dbReference type="ARBA" id="ARBA00022448"/>
    </source>
</evidence>
<protein>
    <submittedName>
        <fullName evidence="8">PTS glucose transporter subunit IIA</fullName>
    </submittedName>
</protein>
<dbReference type="PROSITE" id="PS00371">
    <property type="entry name" value="PTS_EIIA_TYPE_1_HIS"/>
    <property type="match status" value="1"/>
</dbReference>
<feature type="domain" description="PTS EIIA type-1" evidence="7">
    <location>
        <begin position="30"/>
        <end position="135"/>
    </location>
</feature>
<dbReference type="GO" id="GO:0005737">
    <property type="term" value="C:cytoplasm"/>
    <property type="evidence" value="ECO:0007669"/>
    <property type="project" value="UniProtKB-SubCell"/>
</dbReference>
<dbReference type="InterPro" id="IPR050890">
    <property type="entry name" value="PTS_EIIA_component"/>
</dbReference>
<comment type="caution">
    <text evidence="8">The sequence shown here is derived from an EMBL/GenBank/DDBJ whole genome shotgun (WGS) entry which is preliminary data.</text>
</comment>
<organism evidence="8 9">
    <name type="scientific">Paenibacillus macerans</name>
    <name type="common">Bacillus macerans</name>
    <dbReference type="NCBI Taxonomy" id="44252"/>
    <lineage>
        <taxon>Bacteria</taxon>
        <taxon>Bacillati</taxon>
        <taxon>Bacillota</taxon>
        <taxon>Bacilli</taxon>
        <taxon>Bacillales</taxon>
        <taxon>Paenibacillaceae</taxon>
        <taxon>Paenibacillus</taxon>
    </lineage>
</organism>
<evidence type="ECO:0000259" key="7">
    <source>
        <dbReference type="PROSITE" id="PS51093"/>
    </source>
</evidence>
<keyword evidence="4" id="KW-0808">Transferase</keyword>
<dbReference type="Pfam" id="PF00358">
    <property type="entry name" value="PTS_EIIA_1"/>
    <property type="match status" value="1"/>
</dbReference>
<accession>A0A6N8EUG5</accession>
<dbReference type="GO" id="GO:0009401">
    <property type="term" value="P:phosphoenolpyruvate-dependent sugar phosphotransferase system"/>
    <property type="evidence" value="ECO:0007669"/>
    <property type="project" value="UniProtKB-KW"/>
</dbReference>
<dbReference type="SUPFAM" id="SSF51261">
    <property type="entry name" value="Duplicated hybrid motif"/>
    <property type="match status" value="1"/>
</dbReference>
<evidence type="ECO:0000256" key="3">
    <source>
        <dbReference type="ARBA" id="ARBA00022597"/>
    </source>
</evidence>
<evidence type="ECO:0000313" key="9">
    <source>
        <dbReference type="Proteomes" id="UP000442469"/>
    </source>
</evidence>
<name>A0A6N8EUG5_PAEMA</name>
<keyword evidence="3 8" id="KW-0762">Sugar transport</keyword>
<dbReference type="PANTHER" id="PTHR45008">
    <property type="entry name" value="PTS SYSTEM GLUCOSE-SPECIFIC EIIA COMPONENT"/>
    <property type="match status" value="1"/>
</dbReference>
<dbReference type="InterPro" id="IPR011055">
    <property type="entry name" value="Dup_hybrid_motif"/>
</dbReference>
<dbReference type="RefSeq" id="WP_155620080.1">
    <property type="nucleotide sequence ID" value="NZ_CP086393.1"/>
</dbReference>
<sequence length="158" mass="17125">MFGFKKKKEHVLDIISPIQGIVRSLDEVKDEAFSSRALGEGVAIDPSEGKVTAPFSGKIAHIMEKSKHALILEHDSGVQVLIHVGMDTVSLKGDGFTAHVQTGDRIVQGQVLLEFDIPLIRTAGYDLLTPVIVPNGQEIVKEVKILGEGIGPVFEVIY</sequence>
<dbReference type="AlphaFoldDB" id="A0A6N8EUG5"/>
<dbReference type="InterPro" id="IPR001127">
    <property type="entry name" value="PTS_EIIA_1_perm"/>
</dbReference>
<gene>
    <name evidence="8" type="ORF">GNQ08_12920</name>
</gene>
<dbReference type="EMBL" id="WNZZ01000008">
    <property type="protein sequence ID" value="MUG23305.1"/>
    <property type="molecule type" value="Genomic_DNA"/>
</dbReference>
<proteinExistence type="predicted"/>
<reference evidence="8 9" key="1">
    <citation type="submission" date="2019-11" db="EMBL/GenBank/DDBJ databases">
        <title>Draft genome sequences of five Paenibacillus species of dairy origin.</title>
        <authorList>
            <person name="Olajide A.M."/>
            <person name="Chen S."/>
            <person name="Lapointe G."/>
        </authorList>
    </citation>
    <scope>NUCLEOTIDE SEQUENCE [LARGE SCALE GENOMIC DNA]</scope>
    <source>
        <strain evidence="8 9">3CT49</strain>
    </source>
</reference>
<evidence type="ECO:0000256" key="1">
    <source>
        <dbReference type="ARBA" id="ARBA00004496"/>
    </source>
</evidence>
<evidence type="ECO:0000256" key="4">
    <source>
        <dbReference type="ARBA" id="ARBA00022679"/>
    </source>
</evidence>
<dbReference type="NCBIfam" id="TIGR00830">
    <property type="entry name" value="PTBA"/>
    <property type="match status" value="1"/>
</dbReference>
<evidence type="ECO:0000256" key="5">
    <source>
        <dbReference type="ARBA" id="ARBA00022683"/>
    </source>
</evidence>
<keyword evidence="6" id="KW-0418">Kinase</keyword>
<dbReference type="PROSITE" id="PS51093">
    <property type="entry name" value="PTS_EIIA_TYPE_1"/>
    <property type="match status" value="1"/>
</dbReference>
<keyword evidence="5" id="KW-0598">Phosphotransferase system</keyword>